<name>A0A9N8HSX7_9STRA</name>
<dbReference type="AlphaFoldDB" id="A0A9N8HSX7"/>
<dbReference type="Proteomes" id="UP001153069">
    <property type="component" value="Unassembled WGS sequence"/>
</dbReference>
<feature type="compositionally biased region" description="Basic and acidic residues" evidence="1">
    <location>
        <begin position="8"/>
        <end position="18"/>
    </location>
</feature>
<organism evidence="2 3">
    <name type="scientific">Seminavis robusta</name>
    <dbReference type="NCBI Taxonomy" id="568900"/>
    <lineage>
        <taxon>Eukaryota</taxon>
        <taxon>Sar</taxon>
        <taxon>Stramenopiles</taxon>
        <taxon>Ochrophyta</taxon>
        <taxon>Bacillariophyta</taxon>
        <taxon>Bacillariophyceae</taxon>
        <taxon>Bacillariophycidae</taxon>
        <taxon>Naviculales</taxon>
        <taxon>Naviculaceae</taxon>
        <taxon>Seminavis</taxon>
    </lineage>
</organism>
<evidence type="ECO:0000313" key="2">
    <source>
        <dbReference type="EMBL" id="CAB9524771.1"/>
    </source>
</evidence>
<dbReference type="EMBL" id="CAICTM010001581">
    <property type="protein sequence ID" value="CAB9524771.1"/>
    <property type="molecule type" value="Genomic_DNA"/>
</dbReference>
<feature type="region of interest" description="Disordered" evidence="1">
    <location>
        <begin position="8"/>
        <end position="35"/>
    </location>
</feature>
<gene>
    <name evidence="2" type="ORF">SEMRO_1583_G283950.1</name>
</gene>
<proteinExistence type="predicted"/>
<reference evidence="2" key="1">
    <citation type="submission" date="2020-06" db="EMBL/GenBank/DDBJ databases">
        <authorList>
            <consortium name="Plant Systems Biology data submission"/>
        </authorList>
    </citation>
    <scope>NUCLEOTIDE SEQUENCE</scope>
    <source>
        <strain evidence="2">D6</strain>
    </source>
</reference>
<sequence length="250" mass="27588">MEVRVVRFDQSAKKERTGGSKNVKQMRKRKGTRVSSPPLDLTAAAKIFETLKSNDRQNEVMGACKDDFIALAVRNLLAEVFEFDVTGGDIAQGLQRLQESPPSFVNLSAEAQCCLLRIHVLAPGMAKPPESSSISSNNFDQTVELEAFRVGITAALEAATKRGTSSEELKTEAEKIFHKDKKEGETALEYVIKESSWTGMDEAKTVDSLYDAMSTAACNAFWAWGNKHLFTEGYLHQLVAYVFIQQGAGR</sequence>
<evidence type="ECO:0000256" key="1">
    <source>
        <dbReference type="SAM" id="MobiDB-lite"/>
    </source>
</evidence>
<comment type="caution">
    <text evidence="2">The sequence shown here is derived from an EMBL/GenBank/DDBJ whole genome shotgun (WGS) entry which is preliminary data.</text>
</comment>
<keyword evidence="3" id="KW-1185">Reference proteome</keyword>
<evidence type="ECO:0000313" key="3">
    <source>
        <dbReference type="Proteomes" id="UP001153069"/>
    </source>
</evidence>
<accession>A0A9N8HSX7</accession>
<protein>
    <submittedName>
        <fullName evidence="2">Uncharacterized protein</fullName>
    </submittedName>
</protein>